<reference evidence="7 9" key="1">
    <citation type="submission" date="2015-03" db="EMBL/GenBank/DDBJ databases">
        <authorList>
            <person name="Lepp D."/>
            <person name="Hassan Y.I."/>
            <person name="Li X.-Z."/>
            <person name="Zhou T."/>
        </authorList>
    </citation>
    <scope>NUCLEOTIDE SEQUENCE [LARGE SCALE GENOMIC DNA]</scope>
    <source>
        <strain evidence="7 9">Cr7-05</strain>
    </source>
</reference>
<keyword evidence="2" id="KW-0813">Transport</keyword>
<gene>
    <name evidence="8" type="ORF">SAMN04488059_101368</name>
    <name evidence="7" type="ORF">WH91_10980</name>
</gene>
<accession>A0A0F5PWJ0</accession>
<evidence type="ECO:0000256" key="5">
    <source>
        <dbReference type="ARBA" id="ARBA00023284"/>
    </source>
</evidence>
<evidence type="ECO:0000313" key="7">
    <source>
        <dbReference type="EMBL" id="KKC33032.1"/>
    </source>
</evidence>
<dbReference type="SUPFAM" id="SSF52833">
    <property type="entry name" value="Thioredoxin-like"/>
    <property type="match status" value="1"/>
</dbReference>
<dbReference type="AlphaFoldDB" id="A0A0F5PWJ0"/>
<keyword evidence="3" id="KW-0249">Electron transport</keyword>
<dbReference type="InterPro" id="IPR017937">
    <property type="entry name" value="Thioredoxin_CS"/>
</dbReference>
<evidence type="ECO:0000313" key="9">
    <source>
        <dbReference type="Proteomes" id="UP000033519"/>
    </source>
</evidence>
<dbReference type="PRINTS" id="PR00421">
    <property type="entry name" value="THIOREDOXIN"/>
</dbReference>
<dbReference type="SUPFAM" id="SSF48452">
    <property type="entry name" value="TPR-like"/>
    <property type="match status" value="1"/>
</dbReference>
<dbReference type="PROSITE" id="PS51352">
    <property type="entry name" value="THIOREDOXIN_2"/>
    <property type="match status" value="1"/>
</dbReference>
<dbReference type="PANTHER" id="PTHR45663">
    <property type="entry name" value="GEO12009P1"/>
    <property type="match status" value="1"/>
</dbReference>
<dbReference type="PROSITE" id="PS00194">
    <property type="entry name" value="THIOREDOXIN_1"/>
    <property type="match status" value="1"/>
</dbReference>
<dbReference type="STRING" id="728005.SAMN04488059_101368"/>
<dbReference type="Pfam" id="PF00085">
    <property type="entry name" value="Thioredoxin"/>
    <property type="match status" value="1"/>
</dbReference>
<evidence type="ECO:0000256" key="2">
    <source>
        <dbReference type="ARBA" id="ARBA00022448"/>
    </source>
</evidence>
<dbReference type="InterPro" id="IPR013766">
    <property type="entry name" value="Thioredoxin_domain"/>
</dbReference>
<dbReference type="EMBL" id="FOMB01000001">
    <property type="protein sequence ID" value="SFC01666.1"/>
    <property type="molecule type" value="Genomic_DNA"/>
</dbReference>
<dbReference type="InterPro" id="IPR036249">
    <property type="entry name" value="Thioredoxin-like_sf"/>
</dbReference>
<evidence type="ECO:0000256" key="1">
    <source>
        <dbReference type="ARBA" id="ARBA00008987"/>
    </source>
</evidence>
<keyword evidence="4" id="KW-1015">Disulfide bond</keyword>
<proteinExistence type="inferred from homology"/>
<dbReference type="Gene3D" id="1.25.40.10">
    <property type="entry name" value="Tetratricopeptide repeat domain"/>
    <property type="match status" value="2"/>
</dbReference>
<dbReference type="Gene3D" id="3.40.30.10">
    <property type="entry name" value="Glutaredoxin"/>
    <property type="match status" value="1"/>
</dbReference>
<dbReference type="PANTHER" id="PTHR45663:SF11">
    <property type="entry name" value="GEO12009P1"/>
    <property type="match status" value="1"/>
</dbReference>
<feature type="domain" description="Thioredoxin" evidence="6">
    <location>
        <begin position="10"/>
        <end position="128"/>
    </location>
</feature>
<evidence type="ECO:0000313" key="8">
    <source>
        <dbReference type="EMBL" id="SFC01666.1"/>
    </source>
</evidence>
<sequence length="316" mass="33214">MSTPFKGVAAAPQSSVPVGALIKDSTDAAFKTDVIDASLDTPVLVDFWAPWCGPCRALTPALEKVVNEKAGAIRLIKINIDENPQIAGQLGIQSIPAVFAFSGGRPVDGFMGAMPEGEVRRFADKVIAAGPVAAPAELSIEDKIAEAVTAAEAALAAGDLGQAAQIFGMVIQQQPDHAVSLIGLAKVYLAAGEADQAQSTLDMVPEAERKGDAYTTVANSIRLLAEAANLSETTALEAAVAADPDDHQARYDLALAFNAEGKKVEAAEALIAVFKRDRTWNDDGARKKLLEFFDAWGPRDPATNKGRRMLSAALFS</sequence>
<keyword evidence="9" id="KW-1185">Reference proteome</keyword>
<comment type="similarity">
    <text evidence="1">Belongs to the thioredoxin family.</text>
</comment>
<dbReference type="InterPro" id="IPR011990">
    <property type="entry name" value="TPR-like_helical_dom_sf"/>
</dbReference>
<organism evidence="8 10">
    <name type="scientific">Devosia psychrophila</name>
    <dbReference type="NCBI Taxonomy" id="728005"/>
    <lineage>
        <taxon>Bacteria</taxon>
        <taxon>Pseudomonadati</taxon>
        <taxon>Pseudomonadota</taxon>
        <taxon>Alphaproteobacteria</taxon>
        <taxon>Hyphomicrobiales</taxon>
        <taxon>Devosiaceae</taxon>
        <taxon>Devosia</taxon>
    </lineage>
</organism>
<dbReference type="OrthoDB" id="9790390at2"/>
<reference evidence="8 10" key="2">
    <citation type="submission" date="2016-10" db="EMBL/GenBank/DDBJ databases">
        <authorList>
            <person name="de Groot N.N."/>
        </authorList>
    </citation>
    <scope>NUCLEOTIDE SEQUENCE [LARGE SCALE GENOMIC DNA]</scope>
    <source>
        <strain evidence="8 10">CGMCC 1.10210</strain>
    </source>
</reference>
<dbReference type="GO" id="GO:0005829">
    <property type="term" value="C:cytosol"/>
    <property type="evidence" value="ECO:0007669"/>
    <property type="project" value="TreeGrafter"/>
</dbReference>
<dbReference type="PATRIC" id="fig|728005.3.peg.325"/>
<dbReference type="FunFam" id="3.40.30.10:FF:000001">
    <property type="entry name" value="Thioredoxin"/>
    <property type="match status" value="1"/>
</dbReference>
<evidence type="ECO:0000256" key="4">
    <source>
        <dbReference type="ARBA" id="ARBA00023157"/>
    </source>
</evidence>
<dbReference type="GO" id="GO:0006950">
    <property type="term" value="P:response to stress"/>
    <property type="evidence" value="ECO:0007669"/>
    <property type="project" value="UniProtKB-ARBA"/>
</dbReference>
<dbReference type="Pfam" id="PF14559">
    <property type="entry name" value="TPR_19"/>
    <property type="match status" value="1"/>
</dbReference>
<evidence type="ECO:0000256" key="3">
    <source>
        <dbReference type="ARBA" id="ARBA00022982"/>
    </source>
</evidence>
<protein>
    <submittedName>
        <fullName evidence="8">Thioredoxin</fullName>
    </submittedName>
</protein>
<dbReference type="CDD" id="cd02956">
    <property type="entry name" value="ybbN"/>
    <property type="match status" value="1"/>
</dbReference>
<dbReference type="RefSeq" id="WP_046171064.1">
    <property type="nucleotide sequence ID" value="NZ_FOMB01000001.1"/>
</dbReference>
<dbReference type="Proteomes" id="UP000033519">
    <property type="component" value="Unassembled WGS sequence"/>
</dbReference>
<dbReference type="GO" id="GO:0045454">
    <property type="term" value="P:cell redox homeostasis"/>
    <property type="evidence" value="ECO:0007669"/>
    <property type="project" value="TreeGrafter"/>
</dbReference>
<dbReference type="EMBL" id="LAPV01000122">
    <property type="protein sequence ID" value="KKC33032.1"/>
    <property type="molecule type" value="Genomic_DNA"/>
</dbReference>
<dbReference type="Proteomes" id="UP000182258">
    <property type="component" value="Unassembled WGS sequence"/>
</dbReference>
<evidence type="ECO:0000259" key="6">
    <source>
        <dbReference type="PROSITE" id="PS51352"/>
    </source>
</evidence>
<dbReference type="GO" id="GO:0015035">
    <property type="term" value="F:protein-disulfide reductase activity"/>
    <property type="evidence" value="ECO:0007669"/>
    <property type="project" value="UniProtKB-ARBA"/>
</dbReference>
<dbReference type="Pfam" id="PF14561">
    <property type="entry name" value="TPR_20"/>
    <property type="match status" value="1"/>
</dbReference>
<name>A0A0F5PWJ0_9HYPH</name>
<keyword evidence="5" id="KW-0676">Redox-active center</keyword>
<evidence type="ECO:0000313" key="10">
    <source>
        <dbReference type="Proteomes" id="UP000182258"/>
    </source>
</evidence>